<protein>
    <recommendedName>
        <fullName evidence="5">Outer membrane protein beta-barrel domain-containing protein</fullName>
    </recommendedName>
</protein>
<keyword evidence="4" id="KW-1185">Reference proteome</keyword>
<dbReference type="AlphaFoldDB" id="A0A968KWL6"/>
<comment type="caution">
    <text evidence="3">The sequence shown here is derived from an EMBL/GenBank/DDBJ whole genome shotgun (WGS) entry which is preliminary data.</text>
</comment>
<feature type="compositionally biased region" description="Basic and acidic residues" evidence="1">
    <location>
        <begin position="44"/>
        <end position="100"/>
    </location>
</feature>
<feature type="signal peptide" evidence="2">
    <location>
        <begin position="1"/>
        <end position="23"/>
    </location>
</feature>
<dbReference type="Proteomes" id="UP000711995">
    <property type="component" value="Unassembled WGS sequence"/>
</dbReference>
<organism evidence="3 4">
    <name type="scientific">Entomospira entomophila</name>
    <dbReference type="NCBI Taxonomy" id="2719988"/>
    <lineage>
        <taxon>Bacteria</taxon>
        <taxon>Pseudomonadati</taxon>
        <taxon>Spirochaetota</taxon>
        <taxon>Spirochaetia</taxon>
        <taxon>Spirochaetales</taxon>
        <taxon>Spirochaetaceae</taxon>
        <taxon>Entomospira</taxon>
    </lineage>
</organism>
<feature type="chain" id="PRO_5037100584" description="Outer membrane protein beta-barrel domain-containing protein" evidence="2">
    <location>
        <begin position="24"/>
        <end position="343"/>
    </location>
</feature>
<sequence length="343" mass="39592">MQKKIMHMLVLVSLFMAPFTLYASTDEDYEEGYSRGYSDAQAQAERDHQEAIEQARIQGKADGEAEKEAAEREAKEEGNALEESYRQGYRDGVEDSRKANESQNNGNQGNGSDQNKNTESEDDDSVAEQPSQERPKEYPQERPQDRPRPRSKERRDPVYQFSLNFTKLYMWDIFQMSYTRNQSDYVFQLNNTFFLTNNFGIGLNIGMNRSRMGLGLNFYNEDYEFSHSSTATLIHYGLDLNLLFHTRAPLGRFFAFTMDLGWYYTYNAVSDVRGLTNDEERAYNKSSIPSDYRHMHGPIFQVGFEVGGMKSLGVYVPFGYTLRYNISQTVFMHGFYVGLGLKI</sequence>
<gene>
    <name evidence="3" type="ORF">HCT14_05305</name>
</gene>
<evidence type="ECO:0000313" key="3">
    <source>
        <dbReference type="EMBL" id="NIZ40920.1"/>
    </source>
</evidence>
<name>A0A968KWL6_9SPIO</name>
<evidence type="ECO:0000256" key="2">
    <source>
        <dbReference type="SAM" id="SignalP"/>
    </source>
</evidence>
<reference evidence="3 4" key="1">
    <citation type="submission" date="2020-03" db="EMBL/GenBank/DDBJ databases">
        <title>Spirochaetal bacteria isolated from arthropods constitute a novel genus Entomospira genus novum within the order Spirochaetales.</title>
        <authorList>
            <person name="Grana-Miraglia L."/>
            <person name="Sikutova S."/>
            <person name="Fingerle V."/>
            <person name="Sing A."/>
            <person name="Castillo-Ramirez S."/>
            <person name="Margos G."/>
            <person name="Rudolf I."/>
        </authorList>
    </citation>
    <scope>NUCLEOTIDE SEQUENCE [LARGE SCALE GENOMIC DNA]</scope>
    <source>
        <strain evidence="3 4">BR193</strain>
    </source>
</reference>
<keyword evidence="2" id="KW-0732">Signal</keyword>
<evidence type="ECO:0000256" key="1">
    <source>
        <dbReference type="SAM" id="MobiDB-lite"/>
    </source>
</evidence>
<dbReference type="EMBL" id="JAATLJ010000001">
    <property type="protein sequence ID" value="NIZ40920.1"/>
    <property type="molecule type" value="Genomic_DNA"/>
</dbReference>
<feature type="compositionally biased region" description="Low complexity" evidence="1">
    <location>
        <begin position="101"/>
        <end position="117"/>
    </location>
</feature>
<dbReference type="RefSeq" id="WP_167700507.1">
    <property type="nucleotide sequence ID" value="NZ_CP118174.1"/>
</dbReference>
<evidence type="ECO:0000313" key="4">
    <source>
        <dbReference type="Proteomes" id="UP000711995"/>
    </source>
</evidence>
<accession>A0A968KWL6</accession>
<proteinExistence type="predicted"/>
<feature type="region of interest" description="Disordered" evidence="1">
    <location>
        <begin position="30"/>
        <end position="155"/>
    </location>
</feature>
<evidence type="ECO:0008006" key="5">
    <source>
        <dbReference type="Google" id="ProtNLM"/>
    </source>
</evidence>
<feature type="compositionally biased region" description="Basic and acidic residues" evidence="1">
    <location>
        <begin position="131"/>
        <end position="155"/>
    </location>
</feature>